<dbReference type="AlphaFoldDB" id="A0A7W2R3N7"/>
<evidence type="ECO:0000313" key="4">
    <source>
        <dbReference type="Proteomes" id="UP000541857"/>
    </source>
</evidence>
<dbReference type="Pfam" id="PF03993">
    <property type="entry name" value="DUF349"/>
    <property type="match status" value="5"/>
</dbReference>
<reference evidence="3 4" key="1">
    <citation type="submission" date="2020-07" db="EMBL/GenBank/DDBJ databases">
        <title>Bacterium isolated from marine sediment.</title>
        <authorList>
            <person name="Shang D."/>
        </authorList>
    </citation>
    <scope>NUCLEOTIDE SEQUENCE [LARGE SCALE GENOMIC DNA]</scope>
    <source>
        <strain evidence="3 4">F6074</strain>
    </source>
</reference>
<feature type="coiled-coil region" evidence="1">
    <location>
        <begin position="630"/>
        <end position="691"/>
    </location>
</feature>
<organism evidence="3 4">
    <name type="scientific">Gelidibacter maritimus</name>
    <dbReference type="NCBI Taxonomy" id="2761487"/>
    <lineage>
        <taxon>Bacteria</taxon>
        <taxon>Pseudomonadati</taxon>
        <taxon>Bacteroidota</taxon>
        <taxon>Flavobacteriia</taxon>
        <taxon>Flavobacteriales</taxon>
        <taxon>Flavobacteriaceae</taxon>
        <taxon>Gelidibacter</taxon>
    </lineage>
</organism>
<evidence type="ECO:0000256" key="1">
    <source>
        <dbReference type="SAM" id="Coils"/>
    </source>
</evidence>
<accession>A0A7W2R3N7</accession>
<keyword evidence="1" id="KW-0175">Coiled coil</keyword>
<dbReference type="EMBL" id="JACGLT010000006">
    <property type="protein sequence ID" value="MBA6153041.1"/>
    <property type="molecule type" value="Genomic_DNA"/>
</dbReference>
<keyword evidence="4" id="KW-1185">Reference proteome</keyword>
<evidence type="ECO:0000256" key="2">
    <source>
        <dbReference type="SAM" id="MobiDB-lite"/>
    </source>
</evidence>
<proteinExistence type="predicted"/>
<comment type="caution">
    <text evidence="3">The sequence shown here is derived from an EMBL/GenBank/DDBJ whole genome shotgun (WGS) entry which is preliminary data.</text>
</comment>
<protein>
    <submittedName>
        <fullName evidence="3">DUF349 domain-containing protein</fullName>
    </submittedName>
</protein>
<feature type="compositionally biased region" description="Low complexity" evidence="2">
    <location>
        <begin position="71"/>
        <end position="90"/>
    </location>
</feature>
<dbReference type="RefSeq" id="WP_182205344.1">
    <property type="nucleotide sequence ID" value="NZ_JACGLT010000006.1"/>
</dbReference>
<feature type="compositionally biased region" description="Polar residues" evidence="2">
    <location>
        <begin position="25"/>
        <end position="41"/>
    </location>
</feature>
<sequence>MSEKDNLHNADGNDIKKKEAITPEKSATNDQNASSDAITSTEKTDTPDAVEGNGNPLEQTTPETPKEEAVTETSSTESDAAESETSSPEEAPAKKKDAQEEIEASNAEDAEDDSNVERHSLEEKDYHAMSMDQLADEFESLLKNKKVQTIKSPVEEIRTEFNSKFSEVLEEKKDDFLSEGGHEIDFFYSSPVKKRFNAIYNDYRNKLNAYYKTLETNLKSNLETRLRIIEDIKGLLNVEENINTTYKHFKDLQEEWRTAGPIPRDKYNNAWNTYHHHVEIFYDFLHLNRDLRDMDFKHNLEQKLKIIERAEELAKDDNSNRAFRELQVLHKMWKEDLGPVGKEHREAIWERFSNATKTIHDKRQAYYADVDKAHEANLEKKEAIIAKIEEVAKDNVSSHQAWQNKIKVIEGLRTEFFNAGKVPIKVNEATWAKFKGAVRTFNKKKNTFYKNLKKEQYTNLQKKLELIKIAEDNKDSGDFETVTPLMKKIQSDWKHIGHVPRKDSDKIWKRFKAACNHYFDKINAERNAANQEQVDAFEKKMQLLDEIKELKLSGNAEQDLETIKQKTEAWNALGQVPQNKRFIEGKFNKTVDGLFNKLELDKSEVEMIKFENKLEHLSQPDDTRLLDNEHHFIRKKIDEVKGELNQLENNLQFFSNIDESNPLVKDVLKNIENHKENLAMWEEKFKKLKELY</sequence>
<evidence type="ECO:0000313" key="3">
    <source>
        <dbReference type="EMBL" id="MBA6153041.1"/>
    </source>
</evidence>
<name>A0A7W2R3N7_9FLAO</name>
<dbReference type="InterPro" id="IPR007139">
    <property type="entry name" value="DUF349"/>
</dbReference>
<feature type="compositionally biased region" description="Basic and acidic residues" evidence="2">
    <location>
        <begin position="1"/>
        <end position="22"/>
    </location>
</feature>
<dbReference type="Proteomes" id="UP000541857">
    <property type="component" value="Unassembled WGS sequence"/>
</dbReference>
<gene>
    <name evidence="3" type="ORF">H3Z82_09920</name>
</gene>
<feature type="region of interest" description="Disordered" evidence="2">
    <location>
        <begin position="1"/>
        <end position="117"/>
    </location>
</feature>
<feature type="compositionally biased region" description="Acidic residues" evidence="2">
    <location>
        <begin position="100"/>
        <end position="114"/>
    </location>
</feature>